<feature type="transmembrane region" description="Helical" evidence="10">
    <location>
        <begin position="110"/>
        <end position="131"/>
    </location>
</feature>
<dbReference type="VEuPathDB" id="FungiDB:I302_08784"/>
<keyword evidence="8 10" id="KW-0472">Membrane</keyword>
<keyword evidence="7" id="KW-0333">Golgi apparatus</keyword>
<dbReference type="SUPFAM" id="SSF53448">
    <property type="entry name" value="Nucleotide-diphospho-sugar transferases"/>
    <property type="match status" value="1"/>
</dbReference>
<evidence type="ECO:0000313" key="11">
    <source>
        <dbReference type="EMBL" id="OCF22003.1"/>
    </source>
</evidence>
<evidence type="ECO:0000256" key="9">
    <source>
        <dbReference type="SAM" id="MobiDB-lite"/>
    </source>
</evidence>
<dbReference type="EMBL" id="KI894026">
    <property type="protein sequence ID" value="OCF22003.1"/>
    <property type="molecule type" value="Genomic_DNA"/>
</dbReference>
<feature type="region of interest" description="Disordered" evidence="9">
    <location>
        <begin position="16"/>
        <end position="98"/>
    </location>
</feature>
<proteinExistence type="inferred from homology"/>
<evidence type="ECO:0000256" key="10">
    <source>
        <dbReference type="SAM" id="Phobius"/>
    </source>
</evidence>
<evidence type="ECO:0000256" key="2">
    <source>
        <dbReference type="ARBA" id="ARBA00009105"/>
    </source>
</evidence>
<organism evidence="11">
    <name type="scientific">Kwoniella bestiolae CBS 10118</name>
    <dbReference type="NCBI Taxonomy" id="1296100"/>
    <lineage>
        <taxon>Eukaryota</taxon>
        <taxon>Fungi</taxon>
        <taxon>Dikarya</taxon>
        <taxon>Basidiomycota</taxon>
        <taxon>Agaricomycotina</taxon>
        <taxon>Tremellomycetes</taxon>
        <taxon>Tremellales</taxon>
        <taxon>Cryptococcaceae</taxon>
        <taxon>Kwoniella</taxon>
    </lineage>
</organism>
<dbReference type="Gene3D" id="3.90.550.10">
    <property type="entry name" value="Spore Coat Polysaccharide Biosynthesis Protein SpsA, Chain A"/>
    <property type="match status" value="1"/>
</dbReference>
<dbReference type="RefSeq" id="XP_019043073.2">
    <property type="nucleotide sequence ID" value="XM_019195360.2"/>
</dbReference>
<dbReference type="InterPro" id="IPR022751">
    <property type="entry name" value="Alpha_mannosyltransferase"/>
</dbReference>
<dbReference type="Pfam" id="PF11051">
    <property type="entry name" value="Mannosyl_trans3"/>
    <property type="match status" value="1"/>
</dbReference>
<keyword evidence="3" id="KW-0808">Transferase</keyword>
<dbReference type="GO" id="GO:0000026">
    <property type="term" value="F:alpha-1,2-mannosyltransferase activity"/>
    <property type="evidence" value="ECO:0007669"/>
    <property type="project" value="TreeGrafter"/>
</dbReference>
<evidence type="ECO:0000256" key="3">
    <source>
        <dbReference type="ARBA" id="ARBA00022679"/>
    </source>
</evidence>
<dbReference type="GeneID" id="30213183"/>
<dbReference type="PANTHER" id="PTHR31646">
    <property type="entry name" value="ALPHA-1,2-MANNOSYLTRANSFERASE MNN2"/>
    <property type="match status" value="1"/>
</dbReference>
<sequence length="631" mass="71264">MASSSNVNKRNNLNLHIDLSSPSTSPSFQHTHSNALAVTSPTNTFRSRSPSTSKISHPHAQSELLPTPDSGSFALPSPSNPFQHEFLPSPTSPSGSSRKRWIRRMIKRNFHPTPLGYAVLLGLLLTLLYTFSNNHPAGYRITTSLQEEEQGYIDIVENEDKEVIQTKPILQELPSIYSEYFPTLSLPSTFTDNPKFYLLSRKLNDFLIRPILSHDDAKSQNYEGCPRELSDKLVNPDQYNGDAQFWIEDVTAQEIASRRAGVIRWLEDRNNKGDEILGNKGEGRGRGIVLTGGNQDTTLRTITAIKHLRRLGVDLPIEVFHYSDELHDRGQRDEIEALGATLREAKGLEKVSGVWKNWQIKGLALVQSSFREILYLDSDNVPLRSPVHLFDSDIYTSNGRAVFWPDLSKDHPDNAIWRLIGDTCSLNLWTFESGQIVIDKAGNDGLNLVALVIASEMMHEREFWFKMCGGDKDTFRWAFRILGIDFGVSPRWMSALGVRNDYEGGRFCGHSVLQYDLDTPEGFTRPPPLFVHSNLLKHLGSSGLGKGNLFTHIRRMSNDYSANPSLNYAHSWVYMGEARGMCLDLDWHDHTPQELRDVEWPETISVDEEEGGVFEGFEEGWFEEGGRIGGW</sequence>
<evidence type="ECO:0000256" key="1">
    <source>
        <dbReference type="ARBA" id="ARBA00004323"/>
    </source>
</evidence>
<dbReference type="AlphaFoldDB" id="A0A1B9FTB3"/>
<dbReference type="GO" id="GO:0000139">
    <property type="term" value="C:Golgi membrane"/>
    <property type="evidence" value="ECO:0007669"/>
    <property type="project" value="UniProtKB-SubCell"/>
</dbReference>
<gene>
    <name evidence="11" type="ORF">I302_08784</name>
</gene>
<keyword evidence="5" id="KW-0735">Signal-anchor</keyword>
<dbReference type="GO" id="GO:0046354">
    <property type="term" value="P:mannan biosynthetic process"/>
    <property type="evidence" value="ECO:0007669"/>
    <property type="project" value="TreeGrafter"/>
</dbReference>
<accession>A0A1B9FTB3</accession>
<evidence type="ECO:0000256" key="7">
    <source>
        <dbReference type="ARBA" id="ARBA00023034"/>
    </source>
</evidence>
<dbReference type="OrthoDB" id="430354at2759"/>
<name>A0A1B9FTB3_9TREE</name>
<dbReference type="PANTHER" id="PTHR31646:SF1">
    <property type="entry name" value="ALPHA-1,2-MANNOSYLTRANSFERASE MNN2"/>
    <property type="match status" value="1"/>
</dbReference>
<dbReference type="STRING" id="1296100.A0A1B9FTB3"/>
<comment type="similarity">
    <text evidence="2">Belongs to the MNN1/MNT family.</text>
</comment>
<evidence type="ECO:0000256" key="6">
    <source>
        <dbReference type="ARBA" id="ARBA00022989"/>
    </source>
</evidence>
<evidence type="ECO:0000256" key="8">
    <source>
        <dbReference type="ARBA" id="ARBA00023136"/>
    </source>
</evidence>
<dbReference type="KEGG" id="kbi:30213183"/>
<evidence type="ECO:0008006" key="12">
    <source>
        <dbReference type="Google" id="ProtNLM"/>
    </source>
</evidence>
<reference evidence="11" key="1">
    <citation type="submission" date="2013-07" db="EMBL/GenBank/DDBJ databases">
        <title>The Genome Sequence of Cryptococcus bestiolae CBS10118.</title>
        <authorList>
            <consortium name="The Broad Institute Genome Sequencing Platform"/>
            <person name="Cuomo C."/>
            <person name="Litvintseva A."/>
            <person name="Chen Y."/>
            <person name="Heitman J."/>
            <person name="Sun S."/>
            <person name="Springer D."/>
            <person name="Dromer F."/>
            <person name="Young S.K."/>
            <person name="Zeng Q."/>
            <person name="Gargeya S."/>
            <person name="Fitzgerald M."/>
            <person name="Abouelleil A."/>
            <person name="Alvarado L."/>
            <person name="Berlin A.M."/>
            <person name="Chapman S.B."/>
            <person name="Dewar J."/>
            <person name="Goldberg J."/>
            <person name="Griggs A."/>
            <person name="Gujja S."/>
            <person name="Hansen M."/>
            <person name="Howarth C."/>
            <person name="Imamovic A."/>
            <person name="Larimer J."/>
            <person name="McCowan C."/>
            <person name="Murphy C."/>
            <person name="Pearson M."/>
            <person name="Priest M."/>
            <person name="Roberts A."/>
            <person name="Saif S."/>
            <person name="Shea T."/>
            <person name="Sykes S."/>
            <person name="Wortman J."/>
            <person name="Nusbaum C."/>
            <person name="Birren B."/>
        </authorList>
    </citation>
    <scope>NUCLEOTIDE SEQUENCE [LARGE SCALE GENOMIC DNA]</scope>
    <source>
        <strain evidence="11">CBS 10118</strain>
    </source>
</reference>
<keyword evidence="6 10" id="KW-1133">Transmembrane helix</keyword>
<keyword evidence="4 10" id="KW-0812">Transmembrane</keyword>
<evidence type="ECO:0000256" key="5">
    <source>
        <dbReference type="ARBA" id="ARBA00022968"/>
    </source>
</evidence>
<evidence type="ECO:0000256" key="4">
    <source>
        <dbReference type="ARBA" id="ARBA00022692"/>
    </source>
</evidence>
<comment type="subcellular location">
    <subcellularLocation>
        <location evidence="1">Golgi apparatus membrane</location>
        <topology evidence="1">Single-pass type II membrane protein</topology>
    </subcellularLocation>
</comment>
<protein>
    <recommendedName>
        <fullName evidence="12">Alpha 1,2-mannosyltransferase</fullName>
    </recommendedName>
</protein>
<reference evidence="11" key="2">
    <citation type="submission" date="2014-01" db="EMBL/GenBank/DDBJ databases">
        <title>Evolution of pathogenesis and genome organization in the Tremellales.</title>
        <authorList>
            <person name="Cuomo C."/>
            <person name="Litvintseva A."/>
            <person name="Heitman J."/>
            <person name="Chen Y."/>
            <person name="Sun S."/>
            <person name="Springer D."/>
            <person name="Dromer F."/>
            <person name="Young S."/>
            <person name="Zeng Q."/>
            <person name="Chapman S."/>
            <person name="Gujja S."/>
            <person name="Saif S."/>
            <person name="Birren B."/>
        </authorList>
    </citation>
    <scope>NUCLEOTIDE SEQUENCE</scope>
    <source>
        <strain evidence="11">CBS 10118</strain>
    </source>
</reference>
<feature type="compositionally biased region" description="Polar residues" evidence="9">
    <location>
        <begin position="16"/>
        <end position="55"/>
    </location>
</feature>
<dbReference type="InterPro" id="IPR029044">
    <property type="entry name" value="Nucleotide-diphossugar_trans"/>
</dbReference>